<proteinExistence type="predicted"/>
<evidence type="ECO:0000313" key="3">
    <source>
        <dbReference type="Proteomes" id="UP001152798"/>
    </source>
</evidence>
<accession>A0A9P0MUQ7</accession>
<keyword evidence="3" id="KW-1185">Reference proteome</keyword>
<name>A0A9P0MUQ7_NEZVI</name>
<evidence type="ECO:0000313" key="2">
    <source>
        <dbReference type="EMBL" id="CAH1407874.1"/>
    </source>
</evidence>
<dbReference type="Proteomes" id="UP001152798">
    <property type="component" value="Chromosome 7"/>
</dbReference>
<dbReference type="EMBL" id="OV725083">
    <property type="protein sequence ID" value="CAH1407874.1"/>
    <property type="molecule type" value="Genomic_DNA"/>
</dbReference>
<protein>
    <submittedName>
        <fullName evidence="2">Uncharacterized protein</fullName>
    </submittedName>
</protein>
<reference evidence="2" key="1">
    <citation type="submission" date="2022-01" db="EMBL/GenBank/DDBJ databases">
        <authorList>
            <person name="King R."/>
        </authorList>
    </citation>
    <scope>NUCLEOTIDE SEQUENCE</scope>
</reference>
<gene>
    <name evidence="2" type="ORF">NEZAVI_LOCUS15502</name>
</gene>
<dbReference type="AlphaFoldDB" id="A0A9P0MUQ7"/>
<feature type="compositionally biased region" description="Polar residues" evidence="1">
    <location>
        <begin position="34"/>
        <end position="43"/>
    </location>
</feature>
<feature type="region of interest" description="Disordered" evidence="1">
    <location>
        <begin position="1"/>
        <end position="63"/>
    </location>
</feature>
<sequence>MSVSKKLQSAAGRSDGEEAWLDYGRKQRRIGTRSDGTLTTKGTNGPGMRATRSKEWPSYGSHARGGQRSLLAITYVFPLYSENLAIVSG</sequence>
<organism evidence="2 3">
    <name type="scientific">Nezara viridula</name>
    <name type="common">Southern green stink bug</name>
    <name type="synonym">Cimex viridulus</name>
    <dbReference type="NCBI Taxonomy" id="85310"/>
    <lineage>
        <taxon>Eukaryota</taxon>
        <taxon>Metazoa</taxon>
        <taxon>Ecdysozoa</taxon>
        <taxon>Arthropoda</taxon>
        <taxon>Hexapoda</taxon>
        <taxon>Insecta</taxon>
        <taxon>Pterygota</taxon>
        <taxon>Neoptera</taxon>
        <taxon>Paraneoptera</taxon>
        <taxon>Hemiptera</taxon>
        <taxon>Heteroptera</taxon>
        <taxon>Panheteroptera</taxon>
        <taxon>Pentatomomorpha</taxon>
        <taxon>Pentatomoidea</taxon>
        <taxon>Pentatomidae</taxon>
        <taxon>Pentatominae</taxon>
        <taxon>Nezara</taxon>
    </lineage>
</organism>
<evidence type="ECO:0000256" key="1">
    <source>
        <dbReference type="SAM" id="MobiDB-lite"/>
    </source>
</evidence>